<evidence type="ECO:0000256" key="1">
    <source>
        <dbReference type="SAM" id="MobiDB-lite"/>
    </source>
</evidence>
<reference evidence="3 4" key="1">
    <citation type="submission" date="2018-11" db="EMBL/GenBank/DDBJ databases">
        <authorList>
            <consortium name="Pathogen Informatics"/>
        </authorList>
    </citation>
    <scope>NUCLEOTIDE SEQUENCE [LARGE SCALE GENOMIC DNA]</scope>
</reference>
<feature type="region of interest" description="Disordered" evidence="1">
    <location>
        <begin position="51"/>
        <end position="78"/>
    </location>
</feature>
<dbReference type="EMBL" id="UYRU01000734">
    <property type="protein sequence ID" value="VDK30605.1"/>
    <property type="molecule type" value="Genomic_DNA"/>
</dbReference>
<dbReference type="AlphaFoldDB" id="A0A3P6PTF5"/>
<sequence>MIQQLSPYDEDSQPVSQGDRLLRLLVKGMLYEACEDFCAAMATENNAKMRFPPMLSNEDDAEKLDAASQKPDGGRISSSVYTIPAPDLSLNSWLQSLPEGCFT</sequence>
<organism evidence="3 4">
    <name type="scientific">Dibothriocephalus latus</name>
    <name type="common">Fish tapeworm</name>
    <name type="synonym">Diphyllobothrium latum</name>
    <dbReference type="NCBI Taxonomy" id="60516"/>
    <lineage>
        <taxon>Eukaryota</taxon>
        <taxon>Metazoa</taxon>
        <taxon>Spiralia</taxon>
        <taxon>Lophotrochozoa</taxon>
        <taxon>Platyhelminthes</taxon>
        <taxon>Cestoda</taxon>
        <taxon>Eucestoda</taxon>
        <taxon>Diphyllobothriidea</taxon>
        <taxon>Diphyllobothriidae</taxon>
        <taxon>Dibothriocephalus</taxon>
    </lineage>
</organism>
<dbReference type="Pfam" id="PF25602">
    <property type="entry name" value="WDR47_COR"/>
    <property type="match status" value="1"/>
</dbReference>
<evidence type="ECO:0000259" key="2">
    <source>
        <dbReference type="Pfam" id="PF25602"/>
    </source>
</evidence>
<feature type="non-terminal residue" evidence="3">
    <location>
        <position position="103"/>
    </location>
</feature>
<protein>
    <recommendedName>
        <fullName evidence="2">WDR47 cross-over region domain-containing protein</fullName>
    </recommendedName>
</protein>
<feature type="domain" description="WDR47 cross-over region" evidence="2">
    <location>
        <begin position="19"/>
        <end position="102"/>
    </location>
</feature>
<gene>
    <name evidence="3" type="ORF">DILT_LOCUS201</name>
</gene>
<proteinExistence type="predicted"/>
<dbReference type="OrthoDB" id="6285669at2759"/>
<accession>A0A3P6PTF5</accession>
<name>A0A3P6PTF5_DIBLA</name>
<dbReference type="InterPro" id="IPR057749">
    <property type="entry name" value="WDR47_COR"/>
</dbReference>
<dbReference type="Proteomes" id="UP000281553">
    <property type="component" value="Unassembled WGS sequence"/>
</dbReference>
<evidence type="ECO:0000313" key="3">
    <source>
        <dbReference type="EMBL" id="VDK30605.1"/>
    </source>
</evidence>
<keyword evidence="4" id="KW-1185">Reference proteome</keyword>
<evidence type="ECO:0000313" key="4">
    <source>
        <dbReference type="Proteomes" id="UP000281553"/>
    </source>
</evidence>